<evidence type="ECO:0000256" key="1">
    <source>
        <dbReference type="SAM" id="SignalP"/>
    </source>
</evidence>
<feature type="signal peptide" evidence="1">
    <location>
        <begin position="1"/>
        <end position="17"/>
    </location>
</feature>
<dbReference type="Gene3D" id="3.30.160.150">
    <property type="entry name" value="Lipoprotein like domain"/>
    <property type="match status" value="1"/>
</dbReference>
<dbReference type="Proteomes" id="UP001227126">
    <property type="component" value="Unassembled WGS sequence"/>
</dbReference>
<sequence length="161" mass="17069">MSLFDRRTLLLLPLALAACGFEPAYGPGGTAGALRGKVRVDAPEGVNTYLLVRRLEEQLGRATAPTYRLSMVLSTGIQGQAITAEGAITFFSLVGSVQYALRDIATDEVVTSGSVDNFTGYSATGTTAETLAAQRDALERLMVILADQIARELYVSPDIPA</sequence>
<accession>A0ABT7F910</accession>
<dbReference type="RefSeq" id="WP_284483540.1">
    <property type="nucleotide sequence ID" value="NZ_JASNJE010000001.1"/>
</dbReference>
<feature type="chain" id="PRO_5047295678" evidence="1">
    <location>
        <begin position="18"/>
        <end position="161"/>
    </location>
</feature>
<keyword evidence="3" id="KW-1185">Reference proteome</keyword>
<evidence type="ECO:0000313" key="3">
    <source>
        <dbReference type="Proteomes" id="UP001227126"/>
    </source>
</evidence>
<keyword evidence="1" id="KW-0732">Signal</keyword>
<dbReference type="Pfam" id="PF04390">
    <property type="entry name" value="LptE"/>
    <property type="match status" value="1"/>
</dbReference>
<protein>
    <submittedName>
        <fullName evidence="2">LPS assembly lipoprotein LptE</fullName>
    </submittedName>
</protein>
<dbReference type="EMBL" id="JASNJE010000001">
    <property type="protein sequence ID" value="MDK3071584.1"/>
    <property type="molecule type" value="Genomic_DNA"/>
</dbReference>
<gene>
    <name evidence="2" type="primary">lptE</name>
    <name evidence="2" type="ORF">QO034_00545</name>
</gene>
<keyword evidence="2" id="KW-0449">Lipoprotein</keyword>
<evidence type="ECO:0000313" key="2">
    <source>
        <dbReference type="EMBL" id="MDK3071584.1"/>
    </source>
</evidence>
<dbReference type="PROSITE" id="PS51257">
    <property type="entry name" value="PROKAR_LIPOPROTEIN"/>
    <property type="match status" value="1"/>
</dbReference>
<comment type="caution">
    <text evidence="2">The sequence shown here is derived from an EMBL/GenBank/DDBJ whole genome shotgun (WGS) entry which is preliminary data.</text>
</comment>
<organism evidence="2 3">
    <name type="scientific">Sedimentitalea xiamensis</name>
    <dbReference type="NCBI Taxonomy" id="3050037"/>
    <lineage>
        <taxon>Bacteria</taxon>
        <taxon>Pseudomonadati</taxon>
        <taxon>Pseudomonadota</taxon>
        <taxon>Alphaproteobacteria</taxon>
        <taxon>Rhodobacterales</taxon>
        <taxon>Paracoccaceae</taxon>
        <taxon>Sedimentitalea</taxon>
    </lineage>
</organism>
<name>A0ABT7F910_9RHOB</name>
<proteinExistence type="predicted"/>
<reference evidence="2 3" key="1">
    <citation type="submission" date="2023-05" db="EMBL/GenBank/DDBJ databases">
        <title>Sedimentitalea sp. nov. JM2-8.</title>
        <authorList>
            <person name="Huang J."/>
        </authorList>
    </citation>
    <scope>NUCLEOTIDE SEQUENCE [LARGE SCALE GENOMIC DNA]</scope>
    <source>
        <strain evidence="2 3">JM2-8</strain>
    </source>
</reference>
<dbReference type="InterPro" id="IPR007485">
    <property type="entry name" value="LPS_assembly_LptE"/>
</dbReference>